<dbReference type="InterPro" id="IPR001264">
    <property type="entry name" value="Glyco_trans_51"/>
</dbReference>
<evidence type="ECO:0000256" key="10">
    <source>
        <dbReference type="SAM" id="Phobius"/>
    </source>
</evidence>
<dbReference type="InterPro" id="IPR001460">
    <property type="entry name" value="PCN-bd_Tpept"/>
</dbReference>
<feature type="domain" description="PASTA" evidence="11">
    <location>
        <begin position="699"/>
        <end position="769"/>
    </location>
</feature>
<evidence type="ECO:0000256" key="7">
    <source>
        <dbReference type="ARBA" id="ARBA00034000"/>
    </source>
</evidence>
<dbReference type="InterPro" id="IPR005543">
    <property type="entry name" value="PASTA_dom"/>
</dbReference>
<keyword evidence="3" id="KW-0328">Glycosyltransferase</keyword>
<keyword evidence="6" id="KW-0511">Multifunctional enzyme</keyword>
<comment type="caution">
    <text evidence="12">The sequence shown here is derived from an EMBL/GenBank/DDBJ whole genome shotgun (WGS) entry which is preliminary data.</text>
</comment>
<evidence type="ECO:0000313" key="12">
    <source>
        <dbReference type="EMBL" id="MBE7324037.1"/>
    </source>
</evidence>
<dbReference type="InterPro" id="IPR023346">
    <property type="entry name" value="Lysozyme-like_dom_sf"/>
</dbReference>
<keyword evidence="10" id="KW-0472">Membrane</keyword>
<gene>
    <name evidence="12" type="ORF">IEQ44_05155</name>
</gene>
<dbReference type="Gene3D" id="3.30.10.20">
    <property type="match status" value="1"/>
</dbReference>
<evidence type="ECO:0000256" key="1">
    <source>
        <dbReference type="ARBA" id="ARBA00022645"/>
    </source>
</evidence>
<dbReference type="Gene3D" id="1.10.3810.10">
    <property type="entry name" value="Biosynthetic peptidoglycan transglycosylase-like"/>
    <property type="match status" value="1"/>
</dbReference>
<dbReference type="Pfam" id="PF00912">
    <property type="entry name" value="Transgly"/>
    <property type="match status" value="1"/>
</dbReference>
<comment type="catalytic activity">
    <reaction evidence="8">
        <text>[GlcNAc-(1-&gt;4)-Mur2Ac(oyl-L-Ala-gamma-D-Glu-L-Lys-D-Ala-D-Ala)](n)-di-trans,octa-cis-undecaprenyl diphosphate + beta-D-GlcNAc-(1-&gt;4)-Mur2Ac(oyl-L-Ala-gamma-D-Glu-L-Lys-D-Ala-D-Ala)-di-trans,octa-cis-undecaprenyl diphosphate = [GlcNAc-(1-&gt;4)-Mur2Ac(oyl-L-Ala-gamma-D-Glu-L-Lys-D-Ala-D-Ala)](n+1)-di-trans,octa-cis-undecaprenyl diphosphate + di-trans,octa-cis-undecaprenyl diphosphate + H(+)</text>
        <dbReference type="Rhea" id="RHEA:23708"/>
        <dbReference type="Rhea" id="RHEA-COMP:9602"/>
        <dbReference type="Rhea" id="RHEA-COMP:9603"/>
        <dbReference type="ChEBI" id="CHEBI:15378"/>
        <dbReference type="ChEBI" id="CHEBI:58405"/>
        <dbReference type="ChEBI" id="CHEBI:60033"/>
        <dbReference type="ChEBI" id="CHEBI:78435"/>
        <dbReference type="EC" id="2.4.99.28"/>
    </reaction>
</comment>
<dbReference type="InterPro" id="IPR050396">
    <property type="entry name" value="Glycosyltr_51/Transpeptidase"/>
</dbReference>
<keyword evidence="1" id="KW-0121">Carboxypeptidase</keyword>
<dbReference type="CDD" id="cd06577">
    <property type="entry name" value="PASTA_pknB"/>
    <property type="match status" value="1"/>
</dbReference>
<sequence>MSTPASTPGEPTRRASIVRHLGIMVAVSAALGVLVAGLALPFAAVVGATATDVAESMEELPADLEATPLAQKTNVLAANGDLIASFYDENRVTVGLDQIAKPMVQAILAIEDYRFYQHGALDLKGTLRALISNQAADGVVQGGSSITQQMVKLTLVDQAKDDQEAKNAATDDTYARKLRELRYAIAFEQKYSKDWILERYLNIAYFGDGAYGVQAAARRYFNKNASKLNVKEAALLAGLVKNPVGYDPTNFPDRARSRRNVVLQRMAQLDIIPQKRADKLSNRKLGLDRQPAANGCVNSPAPFFCDYVYRYLVEDKALGKTKEERRDLLRSGGLTIRTTIDLDFQKAADESVRRRVFPTDEAIGGLAMVEPRTGDVKALAQSRPMGPNKKAGQTFLNYVVPKSLGDSNGFQGGSTFKVFVLATALNQGKVSMTQSINSPKSMTLQERDYEDCDGDPYGYGSFQMNNSTTSGAMNMYTGTRDSVNTYFLQLTQSTGLCEPYELAQKMGIELTNPEGKEPGGGMPERVPTFVLGIADTSPLEVAEAYATFGGRGLHCASRPVTAIEDAAGNVLKEYPKDCTQVLPGAVADAVNDVLRGVQEPGGFGYSRGLALPQQSAGKTGTSQDNKAVWFAGYTPNLAAASMIAGANIEGTPDTLNGKLVGGVYISSASGSGTAGPMWGDAMKFAATKLPDAEFQRPSGTQILGALVSVPTVSGMSIERATEVLEDAGFSVSVGGTVNSNVSQGLVAWSSPGGGESLSSGDTVTIYPSSGYVPKPPKKKKGKNRGRGGGRGRG</sequence>
<dbReference type="InterPro" id="IPR036950">
    <property type="entry name" value="PBP_transglycosylase"/>
</dbReference>
<dbReference type="Gene3D" id="3.40.710.10">
    <property type="entry name" value="DD-peptidase/beta-lactamase superfamily"/>
    <property type="match status" value="1"/>
</dbReference>
<dbReference type="RefSeq" id="WP_193637376.1">
    <property type="nucleotide sequence ID" value="NZ_JADCSA010000004.1"/>
</dbReference>
<feature type="region of interest" description="Disordered" evidence="9">
    <location>
        <begin position="750"/>
        <end position="793"/>
    </location>
</feature>
<dbReference type="PANTHER" id="PTHR32282">
    <property type="entry name" value="BINDING PROTEIN TRANSPEPTIDASE, PUTATIVE-RELATED"/>
    <property type="match status" value="1"/>
</dbReference>
<keyword evidence="4" id="KW-0808">Transferase</keyword>
<protein>
    <submittedName>
        <fullName evidence="12">Penicillin-binding protein</fullName>
    </submittedName>
</protein>
<dbReference type="PROSITE" id="PS51178">
    <property type="entry name" value="PASTA"/>
    <property type="match status" value="1"/>
</dbReference>
<keyword evidence="13" id="KW-1185">Reference proteome</keyword>
<keyword evidence="10" id="KW-0812">Transmembrane</keyword>
<organism evidence="12 13">
    <name type="scientific">Nocardioides malaquae</name>
    <dbReference type="NCBI Taxonomy" id="2773426"/>
    <lineage>
        <taxon>Bacteria</taxon>
        <taxon>Bacillati</taxon>
        <taxon>Actinomycetota</taxon>
        <taxon>Actinomycetes</taxon>
        <taxon>Propionibacteriales</taxon>
        <taxon>Nocardioidaceae</taxon>
        <taxon>Nocardioides</taxon>
    </lineage>
</organism>
<proteinExistence type="predicted"/>
<dbReference type="Pfam" id="PF00905">
    <property type="entry name" value="Transpeptidase"/>
    <property type="match status" value="1"/>
</dbReference>
<evidence type="ECO:0000259" key="11">
    <source>
        <dbReference type="PROSITE" id="PS51178"/>
    </source>
</evidence>
<keyword evidence="10" id="KW-1133">Transmembrane helix</keyword>
<dbReference type="SMART" id="SM00740">
    <property type="entry name" value="PASTA"/>
    <property type="match status" value="1"/>
</dbReference>
<keyword evidence="5" id="KW-0378">Hydrolase</keyword>
<evidence type="ECO:0000256" key="5">
    <source>
        <dbReference type="ARBA" id="ARBA00022801"/>
    </source>
</evidence>
<dbReference type="SUPFAM" id="SSF56601">
    <property type="entry name" value="beta-lactamase/transpeptidase-like"/>
    <property type="match status" value="1"/>
</dbReference>
<evidence type="ECO:0000256" key="6">
    <source>
        <dbReference type="ARBA" id="ARBA00023268"/>
    </source>
</evidence>
<keyword evidence="2" id="KW-0645">Protease</keyword>
<comment type="catalytic activity">
    <reaction evidence="7">
        <text>Preferential cleavage: (Ac)2-L-Lys-D-Ala-|-D-Ala. Also transpeptidation of peptidyl-alanyl moieties that are N-acyl substituents of D-alanine.</text>
        <dbReference type="EC" id="3.4.16.4"/>
    </reaction>
</comment>
<evidence type="ECO:0000256" key="9">
    <source>
        <dbReference type="SAM" id="MobiDB-lite"/>
    </source>
</evidence>
<dbReference type="InterPro" id="IPR012338">
    <property type="entry name" value="Beta-lactam/transpept-like"/>
</dbReference>
<accession>A0ABR9RR35</accession>
<dbReference type="Proteomes" id="UP000756387">
    <property type="component" value="Unassembled WGS sequence"/>
</dbReference>
<evidence type="ECO:0000256" key="4">
    <source>
        <dbReference type="ARBA" id="ARBA00022679"/>
    </source>
</evidence>
<dbReference type="Pfam" id="PF03793">
    <property type="entry name" value="PASTA"/>
    <property type="match status" value="1"/>
</dbReference>
<feature type="compositionally biased region" description="Basic residues" evidence="9">
    <location>
        <begin position="775"/>
        <end position="793"/>
    </location>
</feature>
<dbReference type="SUPFAM" id="SSF53955">
    <property type="entry name" value="Lysozyme-like"/>
    <property type="match status" value="1"/>
</dbReference>
<reference evidence="12 13" key="1">
    <citation type="submission" date="2020-10" db="EMBL/GenBank/DDBJ databases">
        <title>Nocardioides sp. isolated from sludge.</title>
        <authorList>
            <person name="Zhang X."/>
        </authorList>
    </citation>
    <scope>NUCLEOTIDE SEQUENCE [LARGE SCALE GENOMIC DNA]</scope>
    <source>
        <strain evidence="12 13">Y6</strain>
    </source>
</reference>
<evidence type="ECO:0000256" key="2">
    <source>
        <dbReference type="ARBA" id="ARBA00022670"/>
    </source>
</evidence>
<name>A0ABR9RR35_9ACTN</name>
<feature type="transmembrane region" description="Helical" evidence="10">
    <location>
        <begin position="21"/>
        <end position="46"/>
    </location>
</feature>
<evidence type="ECO:0000256" key="3">
    <source>
        <dbReference type="ARBA" id="ARBA00022676"/>
    </source>
</evidence>
<dbReference type="EMBL" id="JADCSA010000004">
    <property type="protein sequence ID" value="MBE7324037.1"/>
    <property type="molecule type" value="Genomic_DNA"/>
</dbReference>
<evidence type="ECO:0000313" key="13">
    <source>
        <dbReference type="Proteomes" id="UP000756387"/>
    </source>
</evidence>
<evidence type="ECO:0000256" key="8">
    <source>
        <dbReference type="ARBA" id="ARBA00049902"/>
    </source>
</evidence>
<dbReference type="PANTHER" id="PTHR32282:SF33">
    <property type="entry name" value="PEPTIDOGLYCAN GLYCOSYLTRANSFERASE"/>
    <property type="match status" value="1"/>
</dbReference>